<feature type="binding site" evidence="2">
    <location>
        <begin position="25"/>
        <end position="28"/>
    </location>
    <ligand>
        <name>substrate</name>
    </ligand>
</feature>
<dbReference type="NCBIfam" id="TIGR00055">
    <property type="entry name" value="uppS"/>
    <property type="match status" value="1"/>
</dbReference>
<evidence type="ECO:0000256" key="1">
    <source>
        <dbReference type="ARBA" id="ARBA00022679"/>
    </source>
</evidence>
<dbReference type="GO" id="GO:0005829">
    <property type="term" value="C:cytosol"/>
    <property type="evidence" value="ECO:0007669"/>
    <property type="project" value="TreeGrafter"/>
</dbReference>
<dbReference type="PANTHER" id="PTHR10291">
    <property type="entry name" value="DEHYDRODOLICHYL DIPHOSPHATE SYNTHASE FAMILY MEMBER"/>
    <property type="match status" value="1"/>
</dbReference>
<dbReference type="EMBL" id="CP026604">
    <property type="protein sequence ID" value="AWB68147.1"/>
    <property type="molecule type" value="Genomic_DNA"/>
</dbReference>
<dbReference type="HAMAP" id="MF_01139">
    <property type="entry name" value="ISPT"/>
    <property type="match status" value="1"/>
</dbReference>
<dbReference type="InterPro" id="IPR036424">
    <property type="entry name" value="UPP_synth-like_sf"/>
</dbReference>
<keyword evidence="2" id="KW-0460">Magnesium</keyword>
<gene>
    <name evidence="2" type="primary">uppS</name>
    <name evidence="3" type="ORF">C2869_17750</name>
</gene>
<dbReference type="PROSITE" id="PS01066">
    <property type="entry name" value="UPP_SYNTHASE"/>
    <property type="match status" value="1"/>
</dbReference>
<dbReference type="GO" id="GO:0071555">
    <property type="term" value="P:cell wall organization"/>
    <property type="evidence" value="ECO:0007669"/>
    <property type="project" value="UniProtKB-KW"/>
</dbReference>
<dbReference type="KEGG" id="cate:C2869_17750"/>
<dbReference type="FunFam" id="3.40.1180.10:FF:000001">
    <property type="entry name" value="(2E,6E)-farnesyl-diphosphate-specific ditrans,polycis-undecaprenyl-diphosphate synthase"/>
    <property type="match status" value="1"/>
</dbReference>
<name>A0A2S0VVA3_9ALTE</name>
<feature type="active site" evidence="2">
    <location>
        <position position="24"/>
    </location>
</feature>
<dbReference type="Pfam" id="PF01255">
    <property type="entry name" value="Prenyltransf"/>
    <property type="match status" value="1"/>
</dbReference>
<sequence length="250" mass="28485">MSAIEELTALDKSCLPKHIAIIMDGNGRWAKSRGKPRAFGHKAGVESVRNAVRFCRKFGIDALTVFAFSSENWNRPESEVSMLMELFMLVLKQEVKNLHKNNVQLRIIGDISGFNKRLQKQIANAQELTKDNTGLIFNVAANYGGRWDITRAAKAMAQDVVEQKLSVDDITEQTLNQYTATADLPELDLMIRTSGEHRISNFLLWQAAYAEFYFAEEHWPDFDDEVFAKAIMCYANRDRRFGLTGEQIEK</sequence>
<reference evidence="3 4" key="1">
    <citation type="submission" date="2018-01" db="EMBL/GenBank/DDBJ databases">
        <title>Genome sequence of a Cantenovulum-like bacteria.</title>
        <authorList>
            <person name="Tan W.R."/>
            <person name="Lau N.-S."/>
            <person name="Go F."/>
            <person name="Amirul A.-A.A."/>
        </authorList>
    </citation>
    <scope>NUCLEOTIDE SEQUENCE [LARGE SCALE GENOMIC DNA]</scope>
    <source>
        <strain evidence="3 4">CCB-QB4</strain>
    </source>
</reference>
<feature type="binding site" evidence="2">
    <location>
        <position position="75"/>
    </location>
    <ligand>
        <name>substrate</name>
    </ligand>
</feature>
<dbReference type="SUPFAM" id="SSF64005">
    <property type="entry name" value="Undecaprenyl diphosphate synthase"/>
    <property type="match status" value="1"/>
</dbReference>
<dbReference type="GO" id="GO:0009252">
    <property type="term" value="P:peptidoglycan biosynthetic process"/>
    <property type="evidence" value="ECO:0007669"/>
    <property type="project" value="UniProtKB-UniRule"/>
</dbReference>
<dbReference type="AlphaFoldDB" id="A0A2S0VVA3"/>
<protein>
    <recommendedName>
        <fullName evidence="2">Ditrans,polycis-undecaprenyl-diphosphate synthase ((2E,6E)-farnesyl-diphosphate specific)</fullName>
        <ecNumber evidence="2">2.5.1.31</ecNumber>
    </recommendedName>
    <alternativeName>
        <fullName evidence="2">Ditrans,polycis-undecaprenylcistransferase</fullName>
    </alternativeName>
    <alternativeName>
        <fullName evidence="2">Undecaprenyl diphosphate synthase</fullName>
        <shortName evidence="2">UDS</shortName>
    </alternativeName>
    <alternativeName>
        <fullName evidence="2">Undecaprenyl pyrophosphate synthase</fullName>
        <shortName evidence="2">UPP synthase</shortName>
    </alternativeName>
</protein>
<organism evidence="3 4">
    <name type="scientific">Saccharobesus litoralis</name>
    <dbReference type="NCBI Taxonomy" id="2172099"/>
    <lineage>
        <taxon>Bacteria</taxon>
        <taxon>Pseudomonadati</taxon>
        <taxon>Pseudomonadota</taxon>
        <taxon>Gammaproteobacteria</taxon>
        <taxon>Alteromonadales</taxon>
        <taxon>Alteromonadaceae</taxon>
        <taxon>Saccharobesus</taxon>
    </lineage>
</organism>
<feature type="binding site" evidence="2">
    <location>
        <position position="192"/>
    </location>
    <ligand>
        <name>substrate</name>
    </ligand>
</feature>
<dbReference type="InterPro" id="IPR001441">
    <property type="entry name" value="UPP_synth-like"/>
</dbReference>
<keyword evidence="2" id="KW-0479">Metal-binding</keyword>
<keyword evidence="2" id="KW-0573">Peptidoglycan synthesis</keyword>
<feature type="binding site" evidence="2">
    <location>
        <position position="211"/>
    </location>
    <ligand>
        <name>Mg(2+)</name>
        <dbReference type="ChEBI" id="CHEBI:18420"/>
    </ligand>
</feature>
<feature type="binding site" evidence="2">
    <location>
        <begin position="69"/>
        <end position="71"/>
    </location>
    <ligand>
        <name>substrate</name>
    </ligand>
</feature>
<keyword evidence="4" id="KW-1185">Reference proteome</keyword>
<dbReference type="EC" id="2.5.1.31" evidence="2"/>
<dbReference type="InterPro" id="IPR018520">
    <property type="entry name" value="UPP_synth-like_CS"/>
</dbReference>
<dbReference type="GO" id="GO:0008360">
    <property type="term" value="P:regulation of cell shape"/>
    <property type="evidence" value="ECO:0007669"/>
    <property type="project" value="UniProtKB-KW"/>
</dbReference>
<comment type="similarity">
    <text evidence="2">Belongs to the UPP synthase family.</text>
</comment>
<dbReference type="Proteomes" id="UP000244441">
    <property type="component" value="Chromosome"/>
</dbReference>
<feature type="binding site" evidence="2">
    <location>
        <position position="41"/>
    </location>
    <ligand>
        <name>substrate</name>
    </ligand>
</feature>
<comment type="subunit">
    <text evidence="2">Homodimer.</text>
</comment>
<feature type="binding site" evidence="2">
    <location>
        <position position="73"/>
    </location>
    <ligand>
        <name>substrate</name>
    </ligand>
</feature>
<keyword evidence="1 2" id="KW-0808">Transferase</keyword>
<comment type="cofactor">
    <cofactor evidence="2">
        <name>Mg(2+)</name>
        <dbReference type="ChEBI" id="CHEBI:18420"/>
    </cofactor>
    <text evidence="2">Binds 2 magnesium ions per subunit.</text>
</comment>
<accession>A0A2S0VVA3</accession>
<dbReference type="PANTHER" id="PTHR10291:SF0">
    <property type="entry name" value="DEHYDRODOLICHYL DIPHOSPHATE SYNTHASE 2"/>
    <property type="match status" value="1"/>
</dbReference>
<dbReference type="GO" id="GO:0016094">
    <property type="term" value="P:polyprenol biosynthetic process"/>
    <property type="evidence" value="ECO:0007669"/>
    <property type="project" value="TreeGrafter"/>
</dbReference>
<comment type="catalytic activity">
    <reaction evidence="2">
        <text>8 isopentenyl diphosphate + (2E,6E)-farnesyl diphosphate = di-trans,octa-cis-undecaprenyl diphosphate + 8 diphosphate</text>
        <dbReference type="Rhea" id="RHEA:27551"/>
        <dbReference type="ChEBI" id="CHEBI:33019"/>
        <dbReference type="ChEBI" id="CHEBI:58405"/>
        <dbReference type="ChEBI" id="CHEBI:128769"/>
        <dbReference type="ChEBI" id="CHEBI:175763"/>
        <dbReference type="EC" id="2.5.1.31"/>
    </reaction>
</comment>
<feature type="binding site" evidence="2">
    <location>
        <begin position="198"/>
        <end position="200"/>
    </location>
    <ligand>
        <name>substrate</name>
    </ligand>
</feature>
<evidence type="ECO:0000313" key="3">
    <source>
        <dbReference type="EMBL" id="AWB68147.1"/>
    </source>
</evidence>
<dbReference type="NCBIfam" id="NF011405">
    <property type="entry name" value="PRK14830.1"/>
    <property type="match status" value="1"/>
</dbReference>
<dbReference type="GO" id="GO:0000287">
    <property type="term" value="F:magnesium ion binding"/>
    <property type="evidence" value="ECO:0007669"/>
    <property type="project" value="UniProtKB-UniRule"/>
</dbReference>
<feature type="binding site" evidence="2">
    <location>
        <position position="37"/>
    </location>
    <ligand>
        <name>substrate</name>
    </ligand>
</feature>
<keyword evidence="2" id="KW-0133">Cell shape</keyword>
<dbReference type="Gene3D" id="3.40.1180.10">
    <property type="entry name" value="Decaprenyl diphosphate synthase-like"/>
    <property type="match status" value="1"/>
</dbReference>
<dbReference type="CDD" id="cd00475">
    <property type="entry name" value="Cis_IPPS"/>
    <property type="match status" value="1"/>
</dbReference>
<dbReference type="GO" id="GO:0008834">
    <property type="term" value="F:ditrans,polycis-undecaprenyl-diphosphate synthase [(2E,6E)-farnesyl-diphosphate specific] activity"/>
    <property type="evidence" value="ECO:0007669"/>
    <property type="project" value="UniProtKB-UniRule"/>
</dbReference>
<comment type="function">
    <text evidence="2">Catalyzes the sequential condensation of isopentenyl diphosphate (IPP) with (2E,6E)-farnesyl diphosphate (E,E-FPP) to yield (2Z,6Z,10Z,14Z,18Z,22Z,26Z,30Z,34E,38E)-undecaprenyl diphosphate (di-trans,octa-cis-UPP). UPP is the precursor of glycosyl carrier lipid in the biosynthesis of bacterial cell wall polysaccharide components such as peptidoglycan and lipopolysaccharide.</text>
</comment>
<dbReference type="OrthoDB" id="4191603at2"/>
<proteinExistence type="inferred from homology"/>
<evidence type="ECO:0000256" key="2">
    <source>
        <dbReference type="HAMAP-Rule" id="MF_01139"/>
    </source>
</evidence>
<feature type="active site" description="Proton acceptor" evidence="2">
    <location>
        <position position="72"/>
    </location>
</feature>
<keyword evidence="2" id="KW-0961">Cell wall biogenesis/degradation</keyword>
<feature type="binding site" evidence="2">
    <location>
        <position position="29"/>
    </location>
    <ligand>
        <name>substrate</name>
    </ligand>
</feature>
<evidence type="ECO:0000313" key="4">
    <source>
        <dbReference type="Proteomes" id="UP000244441"/>
    </source>
</evidence>
<feature type="binding site" evidence="2">
    <location>
        <position position="24"/>
    </location>
    <ligand>
        <name>Mg(2+)</name>
        <dbReference type="ChEBI" id="CHEBI:18420"/>
    </ligand>
</feature>